<evidence type="ECO:0000313" key="2">
    <source>
        <dbReference type="Proteomes" id="UP001591681"/>
    </source>
</evidence>
<keyword evidence="2" id="KW-1185">Reference proteome</keyword>
<dbReference type="EMBL" id="JBHFQA010000022">
    <property type="protein sequence ID" value="KAL2079346.1"/>
    <property type="molecule type" value="Genomic_DNA"/>
</dbReference>
<evidence type="ECO:0008006" key="3">
    <source>
        <dbReference type="Google" id="ProtNLM"/>
    </source>
</evidence>
<dbReference type="Gene3D" id="2.40.10.120">
    <property type="match status" value="1"/>
</dbReference>
<dbReference type="Pfam" id="PF13365">
    <property type="entry name" value="Trypsin_2"/>
    <property type="match status" value="1"/>
</dbReference>
<reference evidence="1 2" key="1">
    <citation type="submission" date="2024-09" db="EMBL/GenBank/DDBJ databases">
        <title>A chromosome-level genome assembly of Gray's grenadier anchovy, Coilia grayii.</title>
        <authorList>
            <person name="Fu Z."/>
        </authorList>
    </citation>
    <scope>NUCLEOTIDE SEQUENCE [LARGE SCALE GENOMIC DNA]</scope>
    <source>
        <strain evidence="1">G4</strain>
        <tissue evidence="1">Muscle</tissue>
    </source>
</reference>
<comment type="caution">
    <text evidence="1">The sequence shown here is derived from an EMBL/GenBank/DDBJ whole genome shotgun (WGS) entry which is preliminary data.</text>
</comment>
<name>A0ABD1IWK0_9TELE</name>
<gene>
    <name evidence="1" type="ORF">ACEWY4_025090</name>
</gene>
<organism evidence="1 2">
    <name type="scientific">Coilia grayii</name>
    <name type="common">Gray's grenadier anchovy</name>
    <dbReference type="NCBI Taxonomy" id="363190"/>
    <lineage>
        <taxon>Eukaryota</taxon>
        <taxon>Metazoa</taxon>
        <taxon>Chordata</taxon>
        <taxon>Craniata</taxon>
        <taxon>Vertebrata</taxon>
        <taxon>Euteleostomi</taxon>
        <taxon>Actinopterygii</taxon>
        <taxon>Neopterygii</taxon>
        <taxon>Teleostei</taxon>
        <taxon>Clupei</taxon>
        <taxon>Clupeiformes</taxon>
        <taxon>Clupeoidei</taxon>
        <taxon>Engraulidae</taxon>
        <taxon>Coilinae</taxon>
        <taxon>Coilia</taxon>
    </lineage>
</organism>
<evidence type="ECO:0000313" key="1">
    <source>
        <dbReference type="EMBL" id="KAL2079346.1"/>
    </source>
</evidence>
<proteinExistence type="predicted"/>
<dbReference type="InterPro" id="IPR009003">
    <property type="entry name" value="Peptidase_S1_PA"/>
</dbReference>
<protein>
    <recommendedName>
        <fullName evidence="3">Protein FAM111A-like</fullName>
    </recommendedName>
</protein>
<dbReference type="SUPFAM" id="SSF50494">
    <property type="entry name" value="Trypsin-like serine proteases"/>
    <property type="match status" value="1"/>
</dbReference>
<dbReference type="Proteomes" id="UP001591681">
    <property type="component" value="Unassembled WGS sequence"/>
</dbReference>
<dbReference type="PANTHER" id="PTHR14389">
    <property type="entry name" value="SI:CH1073-475A24.1"/>
    <property type="match status" value="1"/>
</dbReference>
<dbReference type="PANTHER" id="PTHR14389:SF3">
    <property type="entry name" value="PROTEIN FAM111A-LIKE"/>
    <property type="match status" value="1"/>
</dbReference>
<sequence length="563" mass="63539">MPPKKTCKTADISSFFQKRSTATPLKVKEEEGQDAMGQHSHNFTVKFSPSDKKEYTIHCDQPQTVLEAIKSIEISKKKITSPDANIIIQLVRGLNAKTKEIFQSNAVKQYKRLCVYGENGMTTVAEVLRRDGRFSSYLGDFTLSDNENRDSLTLCTQKVNDSLHQKTFKIQLDKRQSDGHLLENPSNGAQRKCGERSAAEIAQQRGTSVKTAMEKTDSQSDTEIYELLCQQFPDLRKWMESRFEGDSYQKELELREQNFGKIQQSYSEVHRIRKMLKLGESVCKITVGDFSEGTGFVLFDRFILSNAHLFKEHVDEQKALEDGIEVCALFNYEDPQPKTKFCYFTAKKRFVDIDHKLDYAILELNPEGLKSNQQAAKFNVPGLLGKVGPLPENGEACIIGHPAGGVKKMDPTFVIEKKNRKQPIDSHLAPLKDNIFMVLSIQQTLKNQGIDNIMIGNKAENDVITYNTFMYHGASGSPVFDGLGRVVGLHTAGYTYGFQNHKEHVIEFAIPLLAIVESFVGNLKENRNNELLKRVREVAKANQWLKPLLGAEPADVEEAMDLD</sequence>
<accession>A0ABD1IWK0</accession>
<dbReference type="AlphaFoldDB" id="A0ABD1IWK0"/>